<dbReference type="Proteomes" id="UP001273589">
    <property type="component" value="Unassembled WGS sequence"/>
</dbReference>
<dbReference type="AlphaFoldDB" id="A0AAJ2PPA0"/>
<accession>A0AAJ2PPA0</accession>
<protein>
    <submittedName>
        <fullName evidence="1">Major capsid protein</fullName>
    </submittedName>
</protein>
<dbReference type="Pfam" id="PF03864">
    <property type="entry name" value="Phage_cap_E"/>
    <property type="match status" value="1"/>
</dbReference>
<dbReference type="RefSeq" id="WP_319691677.1">
    <property type="nucleotide sequence ID" value="NZ_JARAWN010000064.1"/>
</dbReference>
<organism evidence="1 2">
    <name type="scientific">Streptomyces europaeiscabiei</name>
    <dbReference type="NCBI Taxonomy" id="146819"/>
    <lineage>
        <taxon>Bacteria</taxon>
        <taxon>Bacillati</taxon>
        <taxon>Actinomycetota</taxon>
        <taxon>Actinomycetes</taxon>
        <taxon>Kitasatosporales</taxon>
        <taxon>Streptomycetaceae</taxon>
        <taxon>Streptomyces</taxon>
    </lineage>
</organism>
<evidence type="ECO:0000313" key="2">
    <source>
        <dbReference type="Proteomes" id="UP001273589"/>
    </source>
</evidence>
<evidence type="ECO:0000313" key="1">
    <source>
        <dbReference type="EMBL" id="MDX3130809.1"/>
    </source>
</evidence>
<sequence length="347" mass="38219">MALEKLLEAIVPEDIQAFIRAITTPEEYLLTREVFAERNIDNVKFRTKSSKRRVNAAKFRAWEAAPALAKRRAEQVINEGMLPWVGQELPFSELQIILSAVDRGQDTSEFLDLLYDDLEQHVEATKAAMEIAAGQMLSTGVVSLPGVALDVDWKVPAANRPLVAVPWSQSDAATPITDELAWIQYLKSIGAPRPERVISSEKALSLLGSTAEYRAAFHNSPSTEQIPTGMLAPEEVSRVRAKYNLPPVTTYDVQAYDSSDTLVRTTPESLWAMIPPRREQWGETQYGLTAEAIELRGKGVITAEEAPGIVITTHVQTRTPVQLSTISAAAAMPVLYVPDIHIAATVF</sequence>
<dbReference type="EMBL" id="JARAWN010000064">
    <property type="protein sequence ID" value="MDX3130809.1"/>
    <property type="molecule type" value="Genomic_DNA"/>
</dbReference>
<reference evidence="1" key="1">
    <citation type="journal article" date="2023" name="Microb. Genom.">
        <title>Mesoterricola silvestris gen. nov., sp. nov., Mesoterricola sediminis sp. nov., Geothrix oryzae sp. nov., Geothrix edaphica sp. nov., Geothrix rubra sp. nov., and Geothrix limicola sp. nov., six novel members of Acidobacteriota isolated from soils.</title>
        <authorList>
            <person name="Weisberg A.J."/>
            <person name="Pearce E."/>
            <person name="Kramer C.G."/>
            <person name="Chang J.H."/>
            <person name="Clarke C.R."/>
        </authorList>
    </citation>
    <scope>NUCLEOTIDE SEQUENCE</scope>
    <source>
        <strain evidence="1">ND06-05F</strain>
    </source>
</reference>
<proteinExistence type="predicted"/>
<comment type="caution">
    <text evidence="1">The sequence shown here is derived from an EMBL/GenBank/DDBJ whole genome shotgun (WGS) entry which is preliminary data.</text>
</comment>
<gene>
    <name evidence="1" type="ORF">PV367_13640</name>
</gene>
<dbReference type="InterPro" id="IPR005564">
    <property type="entry name" value="Major_capsid_GpE"/>
</dbReference>
<name>A0AAJ2PPA0_9ACTN</name>